<accession>A0A411HP45</accession>
<dbReference type="OrthoDB" id="5289240at2"/>
<reference evidence="6 7" key="1">
    <citation type="submission" date="2019-01" db="EMBL/GenBank/DDBJ databases">
        <title>Pseudolysobacter antarctica gen. nov., sp. nov., isolated from Fildes Peninsula, Antarctica.</title>
        <authorList>
            <person name="Wei Z."/>
            <person name="Peng F."/>
        </authorList>
    </citation>
    <scope>NUCLEOTIDE SEQUENCE [LARGE SCALE GENOMIC DNA]</scope>
    <source>
        <strain evidence="6 7">AQ6-296</strain>
    </source>
</reference>
<dbReference type="InterPro" id="IPR002884">
    <property type="entry name" value="P_dom"/>
</dbReference>
<dbReference type="SUPFAM" id="SSF49785">
    <property type="entry name" value="Galactose-binding domain-like"/>
    <property type="match status" value="1"/>
</dbReference>
<organism evidence="6 7">
    <name type="scientific">Pseudolysobacter antarcticus</name>
    <dbReference type="NCBI Taxonomy" id="2511995"/>
    <lineage>
        <taxon>Bacteria</taxon>
        <taxon>Pseudomonadati</taxon>
        <taxon>Pseudomonadota</taxon>
        <taxon>Gammaproteobacteria</taxon>
        <taxon>Lysobacterales</taxon>
        <taxon>Rhodanobacteraceae</taxon>
        <taxon>Pseudolysobacter</taxon>
    </lineage>
</organism>
<keyword evidence="3" id="KW-1133">Transmembrane helix</keyword>
<keyword evidence="4" id="KW-0732">Signal</keyword>
<evidence type="ECO:0000313" key="6">
    <source>
        <dbReference type="EMBL" id="QBB72278.1"/>
    </source>
</evidence>
<keyword evidence="2" id="KW-0378">Hydrolase</keyword>
<name>A0A411HP45_9GAMM</name>
<gene>
    <name evidence="6" type="ORF">ELE36_18950</name>
</gene>
<feature type="domain" description="P/Homo B" evidence="5">
    <location>
        <begin position="19"/>
        <end position="189"/>
    </location>
</feature>
<keyword evidence="3" id="KW-0472">Membrane</keyword>
<dbReference type="PROSITE" id="PS51257">
    <property type="entry name" value="PROKAR_LIPOPROTEIN"/>
    <property type="match status" value="1"/>
</dbReference>
<sequence>MKIRFVCAGIFLSATLAANSAQAATYSCQALAGTNCPGRVLDGPQAALTSTIQLPPASVSACSGVGGASVTVQLNVTHSWVGDLTASVANGSGSATLLSNLAGAGAGGCQGADVNTTFRDGAGAATCSGQIPAVGGTVSPVTPLAALGGTTSGVPSGAWTLSIADTGNNNDGALIDWSVNVSCAAQAIPATSFTSELLIGLSLAFAAFATLLMRRRKIWN</sequence>
<dbReference type="AlphaFoldDB" id="A0A411HP45"/>
<dbReference type="RefSeq" id="WP_129836094.1">
    <property type="nucleotide sequence ID" value="NZ_CP035704.1"/>
</dbReference>
<dbReference type="PROSITE" id="PS51829">
    <property type="entry name" value="P_HOMO_B"/>
    <property type="match status" value="1"/>
</dbReference>
<evidence type="ECO:0000313" key="7">
    <source>
        <dbReference type="Proteomes" id="UP000291562"/>
    </source>
</evidence>
<evidence type="ECO:0000256" key="3">
    <source>
        <dbReference type="SAM" id="Phobius"/>
    </source>
</evidence>
<evidence type="ECO:0000256" key="2">
    <source>
        <dbReference type="ARBA" id="ARBA00022801"/>
    </source>
</evidence>
<feature type="chain" id="PRO_5019341826" description="P/Homo B domain-containing protein" evidence="4">
    <location>
        <begin position="24"/>
        <end position="220"/>
    </location>
</feature>
<dbReference type="KEGG" id="xbc:ELE36_18950"/>
<dbReference type="Gene3D" id="2.60.120.260">
    <property type="entry name" value="Galactose-binding domain-like"/>
    <property type="match status" value="1"/>
</dbReference>
<proteinExistence type="predicted"/>
<feature type="transmembrane region" description="Helical" evidence="3">
    <location>
        <begin position="193"/>
        <end position="213"/>
    </location>
</feature>
<dbReference type="InterPro" id="IPR008979">
    <property type="entry name" value="Galactose-bd-like_sf"/>
</dbReference>
<dbReference type="Proteomes" id="UP000291562">
    <property type="component" value="Chromosome"/>
</dbReference>
<feature type="signal peptide" evidence="4">
    <location>
        <begin position="1"/>
        <end position="23"/>
    </location>
</feature>
<dbReference type="GO" id="GO:0006508">
    <property type="term" value="P:proteolysis"/>
    <property type="evidence" value="ECO:0007669"/>
    <property type="project" value="UniProtKB-KW"/>
</dbReference>
<evidence type="ECO:0000259" key="5">
    <source>
        <dbReference type="PROSITE" id="PS51829"/>
    </source>
</evidence>
<keyword evidence="1" id="KW-0645">Protease</keyword>
<evidence type="ECO:0000256" key="4">
    <source>
        <dbReference type="SAM" id="SignalP"/>
    </source>
</evidence>
<keyword evidence="7" id="KW-1185">Reference proteome</keyword>
<evidence type="ECO:0000256" key="1">
    <source>
        <dbReference type="ARBA" id="ARBA00022670"/>
    </source>
</evidence>
<dbReference type="GO" id="GO:0004252">
    <property type="term" value="F:serine-type endopeptidase activity"/>
    <property type="evidence" value="ECO:0007669"/>
    <property type="project" value="InterPro"/>
</dbReference>
<keyword evidence="3" id="KW-0812">Transmembrane</keyword>
<protein>
    <recommendedName>
        <fullName evidence="5">P/Homo B domain-containing protein</fullName>
    </recommendedName>
</protein>
<dbReference type="EMBL" id="CP035704">
    <property type="protein sequence ID" value="QBB72278.1"/>
    <property type="molecule type" value="Genomic_DNA"/>
</dbReference>